<comment type="caution">
    <text evidence="1">The sequence shown here is derived from an EMBL/GenBank/DDBJ whole genome shotgun (WGS) entry which is preliminary data.</text>
</comment>
<dbReference type="AlphaFoldDB" id="A0A8S0WL50"/>
<proteinExistence type="predicted"/>
<sequence>MDHTGTTGRAARDSPVERPVHLFISDEIIPDFSVDVLKNITHLVIVSRAADMFILASLILERATNLQHCVLELKGTMVPPSPRRVQALGSRVITNTSLQHIELKSMPSWGPENALVLFLDRMCLPGLNTLAFKGLMLNTWGPRPFSPTGVITSFLERSTCSLDELHFNLCYGWEHDFIAFLSHSAFAGLRTLHLDEAPVTEVFFELLAKKRDLKGHRRPSCLLPNILKITYRGEKNFWWDTILKVVKTHRYPRKTKHIRPLMSLEVETYEDGQMEEPSKYPFWTVAQNFKSGVTKVSWESMSGCL</sequence>
<dbReference type="Proteomes" id="UP000467700">
    <property type="component" value="Unassembled WGS sequence"/>
</dbReference>
<dbReference type="SUPFAM" id="SSF52047">
    <property type="entry name" value="RNI-like"/>
    <property type="match status" value="1"/>
</dbReference>
<protein>
    <submittedName>
        <fullName evidence="1">Uncharacterized protein</fullName>
    </submittedName>
</protein>
<evidence type="ECO:0000313" key="2">
    <source>
        <dbReference type="Proteomes" id="UP000467700"/>
    </source>
</evidence>
<gene>
    <name evidence="1" type="ORF">AAE3_LOCUS6939</name>
</gene>
<accession>A0A8S0WL50</accession>
<reference evidence="1 2" key="1">
    <citation type="submission" date="2020-01" db="EMBL/GenBank/DDBJ databases">
        <authorList>
            <person name="Gupta K D."/>
        </authorList>
    </citation>
    <scope>NUCLEOTIDE SEQUENCE [LARGE SCALE GENOMIC DNA]</scope>
</reference>
<keyword evidence="2" id="KW-1185">Reference proteome</keyword>
<dbReference type="EMBL" id="CACVBS010000046">
    <property type="protein sequence ID" value="CAA7265067.1"/>
    <property type="molecule type" value="Genomic_DNA"/>
</dbReference>
<dbReference type="OrthoDB" id="2269034at2759"/>
<organism evidence="1 2">
    <name type="scientific">Cyclocybe aegerita</name>
    <name type="common">Black poplar mushroom</name>
    <name type="synonym">Agrocybe aegerita</name>
    <dbReference type="NCBI Taxonomy" id="1973307"/>
    <lineage>
        <taxon>Eukaryota</taxon>
        <taxon>Fungi</taxon>
        <taxon>Dikarya</taxon>
        <taxon>Basidiomycota</taxon>
        <taxon>Agaricomycotina</taxon>
        <taxon>Agaricomycetes</taxon>
        <taxon>Agaricomycetidae</taxon>
        <taxon>Agaricales</taxon>
        <taxon>Agaricineae</taxon>
        <taxon>Bolbitiaceae</taxon>
        <taxon>Cyclocybe</taxon>
    </lineage>
</organism>
<evidence type="ECO:0000313" key="1">
    <source>
        <dbReference type="EMBL" id="CAA7265067.1"/>
    </source>
</evidence>
<name>A0A8S0WL50_CYCAE</name>